<keyword evidence="4" id="KW-0862">Zinc</keyword>
<dbReference type="GO" id="GO:0005634">
    <property type="term" value="C:nucleus"/>
    <property type="evidence" value="ECO:0007669"/>
    <property type="project" value="UniProtKB-SubCell"/>
</dbReference>
<keyword evidence="3" id="KW-0863">Zinc-finger</keyword>
<keyword evidence="2" id="KW-0479">Metal-binding</keyword>
<dbReference type="AlphaFoldDB" id="A0A8H3L9E9"/>
<keyword evidence="5" id="KW-0238">DNA-binding</keyword>
<feature type="domain" description="hAT-like transposase RNase-H fold" evidence="8">
    <location>
        <begin position="369"/>
        <end position="438"/>
    </location>
</feature>
<evidence type="ECO:0000256" key="4">
    <source>
        <dbReference type="ARBA" id="ARBA00022833"/>
    </source>
</evidence>
<evidence type="ECO:0000259" key="8">
    <source>
        <dbReference type="Pfam" id="PF14372"/>
    </source>
</evidence>
<comment type="subcellular location">
    <subcellularLocation>
        <location evidence="1">Nucleus</location>
    </subcellularLocation>
</comment>
<feature type="compositionally biased region" description="Basic residues" evidence="7">
    <location>
        <begin position="20"/>
        <end position="37"/>
    </location>
</feature>
<reference evidence="9" key="1">
    <citation type="submission" date="2019-10" db="EMBL/GenBank/DDBJ databases">
        <title>Conservation and host-specific expression of non-tandemly repeated heterogenous ribosome RNA gene in arbuscular mycorrhizal fungi.</title>
        <authorList>
            <person name="Maeda T."/>
            <person name="Kobayashi Y."/>
            <person name="Nakagawa T."/>
            <person name="Ezawa T."/>
            <person name="Yamaguchi K."/>
            <person name="Bino T."/>
            <person name="Nishimoto Y."/>
            <person name="Shigenobu S."/>
            <person name="Kawaguchi M."/>
        </authorList>
    </citation>
    <scope>NUCLEOTIDE SEQUENCE</scope>
    <source>
        <strain evidence="9">HR1</strain>
    </source>
</reference>
<evidence type="ECO:0000313" key="9">
    <source>
        <dbReference type="EMBL" id="GES84278.1"/>
    </source>
</evidence>
<dbReference type="InterPro" id="IPR025525">
    <property type="entry name" value="hAT-like_transposase_RNase-H"/>
</dbReference>
<dbReference type="SUPFAM" id="SSF140996">
    <property type="entry name" value="Hermes dimerisation domain"/>
    <property type="match status" value="1"/>
</dbReference>
<gene>
    <name evidence="9" type="ORF">RCL2_001140200</name>
</gene>
<dbReference type="PANTHER" id="PTHR46481:SF10">
    <property type="entry name" value="ZINC FINGER BED DOMAIN-CONTAINING PROTEIN 39"/>
    <property type="match status" value="1"/>
</dbReference>
<dbReference type="EMBL" id="BLAL01000079">
    <property type="protein sequence ID" value="GES84278.1"/>
    <property type="molecule type" value="Genomic_DNA"/>
</dbReference>
<feature type="compositionally biased region" description="Basic and acidic residues" evidence="7">
    <location>
        <begin position="38"/>
        <end position="58"/>
    </location>
</feature>
<dbReference type="GO" id="GO:0003677">
    <property type="term" value="F:DNA binding"/>
    <property type="evidence" value="ECO:0007669"/>
    <property type="project" value="UniProtKB-KW"/>
</dbReference>
<evidence type="ECO:0000256" key="7">
    <source>
        <dbReference type="SAM" id="MobiDB-lite"/>
    </source>
</evidence>
<feature type="region of interest" description="Disordered" evidence="7">
    <location>
        <begin position="1"/>
        <end position="63"/>
    </location>
</feature>
<feature type="region of interest" description="Disordered" evidence="7">
    <location>
        <begin position="80"/>
        <end position="106"/>
    </location>
</feature>
<keyword evidence="6" id="KW-0539">Nucleus</keyword>
<dbReference type="PANTHER" id="PTHR46481">
    <property type="entry name" value="ZINC FINGER BED DOMAIN-CONTAINING PROTEIN 4"/>
    <property type="match status" value="1"/>
</dbReference>
<organism evidence="9 10">
    <name type="scientific">Rhizophagus clarus</name>
    <dbReference type="NCBI Taxonomy" id="94130"/>
    <lineage>
        <taxon>Eukaryota</taxon>
        <taxon>Fungi</taxon>
        <taxon>Fungi incertae sedis</taxon>
        <taxon>Mucoromycota</taxon>
        <taxon>Glomeromycotina</taxon>
        <taxon>Glomeromycetes</taxon>
        <taxon>Glomerales</taxon>
        <taxon>Glomeraceae</taxon>
        <taxon>Rhizophagus</taxon>
    </lineage>
</organism>
<evidence type="ECO:0000256" key="1">
    <source>
        <dbReference type="ARBA" id="ARBA00004123"/>
    </source>
</evidence>
<evidence type="ECO:0000256" key="3">
    <source>
        <dbReference type="ARBA" id="ARBA00022771"/>
    </source>
</evidence>
<dbReference type="Proteomes" id="UP000615446">
    <property type="component" value="Unassembled WGS sequence"/>
</dbReference>
<dbReference type="GO" id="GO:0008270">
    <property type="term" value="F:zinc ion binding"/>
    <property type="evidence" value="ECO:0007669"/>
    <property type="project" value="UniProtKB-KW"/>
</dbReference>
<feature type="compositionally biased region" description="Basic and acidic residues" evidence="7">
    <location>
        <begin position="1"/>
        <end position="10"/>
    </location>
</feature>
<proteinExistence type="predicted"/>
<evidence type="ECO:0000256" key="5">
    <source>
        <dbReference type="ARBA" id="ARBA00023125"/>
    </source>
</evidence>
<evidence type="ECO:0000313" key="10">
    <source>
        <dbReference type="Proteomes" id="UP000615446"/>
    </source>
</evidence>
<sequence>MSQNNDHETPMIEVFIPAYGKRHSSSQHNKNSPKRIKSLKEKAPSYIDVKNKPLKENQDNDFDDVNCDEYEYESFLDNEYNQDAPDAPQDPVISEENDNSEKENLSQSCRISPAWNYFNDRTSQYPGRPVCCRCQKVFGKDTEKEKSERDNAVVEWIIGDVQPFRTVENLQFRQMVNTFDSRYQVPDKNGIKNLVIDYFEAKRDNIQYDLNNIPGKISLTTDIWTSTFNNDAYLGLTIHFIDNDWNLQNFLLNIMSFTTRHTGGNIADAIISTLKEFHIFEKTLALTSDNESAMVVCRRIIAAKLAYELDNQSFHHYRCSAHILNLAAQQGIKIIDNEIAVTDSSIGNLMPDAEGWTKIKVKKATVLLSVSSYPTISDIRFLFLEIQQHLDDYVRKEEFSQSRVASSILEKIKKYWEVVDSSTTVATILDPRTKLTLYATGEESTNVVNAIKSHFTEYNVSPPPAMLSNTNQKTISNWEYFHQLKRRRLDVLGSQTERSERRSRSTGIHKELDWYLALPYDDNVEPLLWWKAHF</sequence>
<evidence type="ECO:0000256" key="2">
    <source>
        <dbReference type="ARBA" id="ARBA00022723"/>
    </source>
</evidence>
<dbReference type="InterPro" id="IPR012337">
    <property type="entry name" value="RNaseH-like_sf"/>
</dbReference>
<dbReference type="OrthoDB" id="109171at2759"/>
<name>A0A8H3L9E9_9GLOM</name>
<protein>
    <submittedName>
        <fullName evidence="9">Zinc finger BED domain-containing protein RICESLEEPER 2-like</fullName>
    </submittedName>
</protein>
<comment type="caution">
    <text evidence="9">The sequence shown here is derived from an EMBL/GenBank/DDBJ whole genome shotgun (WGS) entry which is preliminary data.</text>
</comment>
<accession>A0A8H3L9E9</accession>
<dbReference type="Pfam" id="PF14372">
    <property type="entry name" value="hAT-like_RNase-H"/>
    <property type="match status" value="1"/>
</dbReference>
<evidence type="ECO:0000256" key="6">
    <source>
        <dbReference type="ARBA" id="ARBA00023242"/>
    </source>
</evidence>
<dbReference type="InterPro" id="IPR052035">
    <property type="entry name" value="ZnF_BED_domain_contain"/>
</dbReference>
<dbReference type="SUPFAM" id="SSF53098">
    <property type="entry name" value="Ribonuclease H-like"/>
    <property type="match status" value="1"/>
</dbReference>